<protein>
    <submittedName>
        <fullName evidence="2">Putative membrane protein (DUF2254)</fullName>
    </submittedName>
</protein>
<comment type="caution">
    <text evidence="2">The sequence shown here is derived from an EMBL/GenBank/DDBJ whole genome shotgun (WGS) entry which is preliminary data.</text>
</comment>
<feature type="transmembrane region" description="Helical" evidence="1">
    <location>
        <begin position="119"/>
        <end position="140"/>
    </location>
</feature>
<evidence type="ECO:0000256" key="1">
    <source>
        <dbReference type="SAM" id="Phobius"/>
    </source>
</evidence>
<name>A0A062V7U0_9EURY</name>
<dbReference type="Proteomes" id="UP000027153">
    <property type="component" value="Unassembled WGS sequence"/>
</dbReference>
<feature type="transmembrane region" description="Helical" evidence="1">
    <location>
        <begin position="160"/>
        <end position="180"/>
    </location>
</feature>
<dbReference type="InterPro" id="IPR018723">
    <property type="entry name" value="DUF2254_membrane"/>
</dbReference>
<dbReference type="Pfam" id="PF10011">
    <property type="entry name" value="DUF2254"/>
    <property type="match status" value="1"/>
</dbReference>
<feature type="transmembrane region" description="Helical" evidence="1">
    <location>
        <begin position="40"/>
        <end position="64"/>
    </location>
</feature>
<feature type="transmembrane region" description="Helical" evidence="1">
    <location>
        <begin position="84"/>
        <end position="107"/>
    </location>
</feature>
<sequence length="418" mass="46639">MTVTIIAMGRESFRSLVRETSPAKSNIVTWLNKPKWLNRLTLYFLILLPMVYIILKSIFSYFGLVHTDVDSARYMLSAMVQGEGAIVAIVVTLSLVAVQLAASSYSARVIDIFRRTPDLWILIAIYSFSIFYALAVLKTIESVNPQPGDPINRWSSLETHISFAYFFGFFAFMALVPYIWSTLEMLKPSTVINMLAERITKQNILSSIEKTPDDPVMPVIDIVNGALLRYDYETVIDGLTAIGEHTSGIFKELGSSNSMLKRLGHGTYEEMKISEIVFDHLTSVGKLAASKDNEKATVAALFSLWTNVEIAAEQRFEVATKWGIESIEEVGIAGTERRLEMATLTAIQLIGTVGETIAKQSTEETMAKQKLENIVITAVNALKEIRRVAMERRLNNPAQKAEDLIKRIHEATNPSSSL</sequence>
<dbReference type="EMBL" id="JMIY01000001">
    <property type="protein sequence ID" value="KCZ73357.1"/>
    <property type="molecule type" value="Genomic_DNA"/>
</dbReference>
<evidence type="ECO:0000313" key="2">
    <source>
        <dbReference type="EMBL" id="KCZ73357.1"/>
    </source>
</evidence>
<keyword evidence="3" id="KW-1185">Reference proteome</keyword>
<evidence type="ECO:0000313" key="3">
    <source>
        <dbReference type="Proteomes" id="UP000027153"/>
    </source>
</evidence>
<keyword evidence="1" id="KW-0472">Membrane</keyword>
<keyword evidence="1" id="KW-1133">Transmembrane helix</keyword>
<gene>
    <name evidence="2" type="ORF">ANME2D_00423</name>
</gene>
<accession>A0A062V7U0</accession>
<dbReference type="AlphaFoldDB" id="A0A062V7U0"/>
<proteinExistence type="predicted"/>
<keyword evidence="1" id="KW-0812">Transmembrane</keyword>
<reference evidence="2 3" key="1">
    <citation type="journal article" date="2013" name="Nature">
        <title>Anaerobic oxidation of methane coupled to nitrate reduction in a novel archaeal lineage.</title>
        <authorList>
            <person name="Haroon M.F."/>
            <person name="Hu S."/>
            <person name="Shi Y."/>
            <person name="Imelfort M."/>
            <person name="Keller J."/>
            <person name="Hugenholtz P."/>
            <person name="Yuan Z."/>
            <person name="Tyson G.W."/>
        </authorList>
    </citation>
    <scope>NUCLEOTIDE SEQUENCE [LARGE SCALE GENOMIC DNA]</scope>
    <source>
        <strain evidence="2 3">ANME-2d</strain>
    </source>
</reference>
<organism evidence="2 3">
    <name type="scientific">Candidatus Methanoperedens nitratireducens</name>
    <dbReference type="NCBI Taxonomy" id="1392998"/>
    <lineage>
        <taxon>Archaea</taxon>
        <taxon>Methanobacteriati</taxon>
        <taxon>Methanobacteriota</taxon>
        <taxon>Stenosarchaea group</taxon>
        <taxon>Methanomicrobia</taxon>
        <taxon>Methanosarcinales</taxon>
        <taxon>ANME-2 cluster</taxon>
        <taxon>Candidatus Methanoperedentaceae</taxon>
        <taxon>Candidatus Methanoperedens</taxon>
    </lineage>
</organism>